<organism evidence="1 2">
    <name type="scientific">Dentiscutata heterogama</name>
    <dbReference type="NCBI Taxonomy" id="1316150"/>
    <lineage>
        <taxon>Eukaryota</taxon>
        <taxon>Fungi</taxon>
        <taxon>Fungi incertae sedis</taxon>
        <taxon>Mucoromycota</taxon>
        <taxon>Glomeromycotina</taxon>
        <taxon>Glomeromycetes</taxon>
        <taxon>Diversisporales</taxon>
        <taxon>Gigasporaceae</taxon>
        <taxon>Dentiscutata</taxon>
    </lineage>
</organism>
<sequence length="41" mass="4716">EVVSELLGKDKRRTIFILELFGEGSGNEVSGKKFFWNWAID</sequence>
<evidence type="ECO:0000313" key="1">
    <source>
        <dbReference type="EMBL" id="CAG8578825.1"/>
    </source>
</evidence>
<keyword evidence="2" id="KW-1185">Reference proteome</keyword>
<reference evidence="1" key="1">
    <citation type="submission" date="2021-06" db="EMBL/GenBank/DDBJ databases">
        <authorList>
            <person name="Kallberg Y."/>
            <person name="Tangrot J."/>
            <person name="Rosling A."/>
        </authorList>
    </citation>
    <scope>NUCLEOTIDE SEQUENCE</scope>
    <source>
        <strain evidence="1">IL203A</strain>
    </source>
</reference>
<protein>
    <submittedName>
        <fullName evidence="1">16428_t:CDS:1</fullName>
    </submittedName>
</protein>
<feature type="non-terminal residue" evidence="1">
    <location>
        <position position="1"/>
    </location>
</feature>
<dbReference type="Proteomes" id="UP000789702">
    <property type="component" value="Unassembled WGS sequence"/>
</dbReference>
<name>A0ACA9MBR9_9GLOM</name>
<proteinExistence type="predicted"/>
<accession>A0ACA9MBR9</accession>
<comment type="caution">
    <text evidence="1">The sequence shown here is derived from an EMBL/GenBank/DDBJ whole genome shotgun (WGS) entry which is preliminary data.</text>
</comment>
<evidence type="ECO:0000313" key="2">
    <source>
        <dbReference type="Proteomes" id="UP000789702"/>
    </source>
</evidence>
<dbReference type="EMBL" id="CAJVPU010007967">
    <property type="protein sequence ID" value="CAG8578825.1"/>
    <property type="molecule type" value="Genomic_DNA"/>
</dbReference>
<gene>
    <name evidence="1" type="ORF">DHETER_LOCUS6379</name>
</gene>